<dbReference type="Proteomes" id="UP000297014">
    <property type="component" value="Unassembled WGS sequence"/>
</dbReference>
<reference evidence="1 3" key="1">
    <citation type="journal article" date="2014" name="Genome Announc.">
        <title>Draft Genome Sequence of Bacillus alcalophilus AV1934, a Classic Alkaliphile Isolated from Human Feces in 1934.</title>
        <authorList>
            <person name="Attie O."/>
            <person name="Jayaprakash A."/>
            <person name="Shah H."/>
            <person name="Paulsen I.T."/>
            <person name="Morino M."/>
            <person name="Takahashi Y."/>
            <person name="Narumi I."/>
            <person name="Sachidanandam R."/>
            <person name="Satoh K."/>
            <person name="Ito M."/>
            <person name="Krulwich T.A."/>
        </authorList>
    </citation>
    <scope>NUCLEOTIDE SEQUENCE [LARGE SCALE GENOMIC DNA]</scope>
    <source>
        <strain evidence="1 3">AV1934</strain>
    </source>
</reference>
<evidence type="ECO:0000313" key="4">
    <source>
        <dbReference type="Proteomes" id="UP000297014"/>
    </source>
</evidence>
<proteinExistence type="predicted"/>
<dbReference type="Proteomes" id="UP000002754">
    <property type="component" value="Unassembled WGS sequence"/>
</dbReference>
<evidence type="ECO:0000313" key="3">
    <source>
        <dbReference type="Proteomes" id="UP000002754"/>
    </source>
</evidence>
<dbReference type="EMBL" id="JALP01000131">
    <property type="protein sequence ID" value="THG90601.1"/>
    <property type="molecule type" value="Genomic_DNA"/>
</dbReference>
<organism evidence="1 3">
    <name type="scientific">Alkalihalobacillus alcalophilus ATCC 27647 = CGMCC 1.3604</name>
    <dbReference type="NCBI Taxonomy" id="1218173"/>
    <lineage>
        <taxon>Bacteria</taxon>
        <taxon>Bacillati</taxon>
        <taxon>Bacillota</taxon>
        <taxon>Bacilli</taxon>
        <taxon>Bacillales</taxon>
        <taxon>Bacillaceae</taxon>
        <taxon>Alkalihalobacillus</taxon>
    </lineage>
</organism>
<comment type="caution">
    <text evidence="1">The sequence shown here is derived from an EMBL/GenBank/DDBJ whole genome shotgun (WGS) entry which is preliminary data.</text>
</comment>
<keyword evidence="3" id="KW-1185">Reference proteome</keyword>
<accession>A0A094XBD2</accession>
<dbReference type="OrthoDB" id="2351076at2"/>
<gene>
    <name evidence="2" type="ORF">AJ85_09790</name>
    <name evidence="1" type="ORF">BALCAV_0218160</name>
</gene>
<dbReference type="STRING" id="1218173.BALCAV_0218160"/>
<dbReference type="EMBL" id="ALPT02000079">
    <property type="protein sequence ID" value="KGA96115.1"/>
    <property type="molecule type" value="Genomic_DNA"/>
</dbReference>
<reference evidence="2 4" key="2">
    <citation type="submission" date="2014-01" db="EMBL/GenBank/DDBJ databases">
        <title>Draft genome sequencing of Bacillus alcalophilus CGMCC 1.3604.</title>
        <authorList>
            <person name="Yang J."/>
            <person name="Diao L."/>
            <person name="Yang S."/>
        </authorList>
    </citation>
    <scope>NUCLEOTIDE SEQUENCE [LARGE SCALE GENOMIC DNA]</scope>
    <source>
        <strain evidence="2 4">CGMCC 1.3604</strain>
    </source>
</reference>
<sequence>MFQSIFTNQNVTTQSSSFKPSLAFRQGQLMKGQVTKLFPNNIATLSLNGVTVTAKLELGLTVGQTYWFEVLKSKGLPTLRPFIQAGAKEKGQDGEFLEKLGLQAKGKAQTLLQTLQKQSIPFTRQSFLNALSLLNRQNEIGPISIEHVSRMLQQNWPLTAAGYSAFVELDSSEAIGNKISTLYQSLQQHSSEAIKELEANLAKFINGIQREPNNPFALRLFQSFLLEEAGTPLQLGAKQLLERVSGQTLDVERLVQRVATDLLSSSLIKHEQLTPREQIHSFLQQDQLKISETTESVARVLFQRQLSTDELNWTTLFSRSNLTENEQVVLRQLLDSSWKGLVSPTENRPAFSSQLQQIFQLLGLQHEAELARTAAINTNDFASLKAVLLKARGEELPSQVQTAISRLISHLTGIQVLAAIEQHDPNINHLSMSYPVLIGKEQCNLDLQWQGKRLEDGSLDPEHCRILFYLDLKALDETIVDVQVQSKKVTMTIYNDHKKPNHLISLLIPTLQERFGQFGYQLQTLYWKQNIEHQAQLNRAEQEKWQDYSSYKGVDIRV</sequence>
<dbReference type="AlphaFoldDB" id="A0A094XBD2"/>
<protein>
    <recommendedName>
        <fullName evidence="5">Flagellar hook-length control protein-like C-terminal domain-containing protein</fullName>
    </recommendedName>
</protein>
<dbReference type="RefSeq" id="WP_003324033.1">
    <property type="nucleotide sequence ID" value="NZ_ALPT02000079.1"/>
</dbReference>
<dbReference type="eggNOG" id="ENOG502Z7RX">
    <property type="taxonomic scope" value="Bacteria"/>
</dbReference>
<evidence type="ECO:0000313" key="1">
    <source>
        <dbReference type="EMBL" id="KGA96115.1"/>
    </source>
</evidence>
<evidence type="ECO:0000313" key="2">
    <source>
        <dbReference type="EMBL" id="THG90601.1"/>
    </source>
</evidence>
<name>A0A094XBD2_ALKAL</name>
<evidence type="ECO:0008006" key="5">
    <source>
        <dbReference type="Google" id="ProtNLM"/>
    </source>
</evidence>